<proteinExistence type="predicted"/>
<sequence length="340" mass="37708">MANLFSPMSFKNLSLKNRIVMAPMCQYSADEKGYVQDWHTTHYASRAVGGVGLIIIEATAVEPRGRISSKDLGIWEDEHIAGLKSIVDQCRRYGSRVGIQLAHVGRKGNVPTETCVAPSAIAFSKDYPVPHELSKSEIKGIVEAFKQAARRSKEAGFDIIEIHGAHGYLINEFLSPLSNQRKDEYGGNPENRARFLREIIEAIREVLGEDYPLILRVSAEDYDEAGNHPEDVAELINLTKEYGIDLVNVSSGAVVSATINTYPGYQITFSETIKKLTGIPTIAGGLITSPLMAEEIVSNGRGDMVYLGRELLRNPYWPLQAAKELGAEIEWPRQYERSKL</sequence>
<dbReference type="EC" id="1.6.99.1" evidence="7"/>
<dbReference type="InterPro" id="IPR001155">
    <property type="entry name" value="OxRdtase_FMN_N"/>
</dbReference>
<evidence type="ECO:0000313" key="8">
    <source>
        <dbReference type="Proteomes" id="UP001314796"/>
    </source>
</evidence>
<name>A0ABS2NRZ9_9FIRM</name>
<protein>
    <submittedName>
        <fullName evidence="7">NADPH2 dehydrogenase</fullName>
        <ecNumber evidence="7">1.6.99.1</ecNumber>
    </submittedName>
</protein>
<evidence type="ECO:0000256" key="4">
    <source>
        <dbReference type="ARBA" id="ARBA00022857"/>
    </source>
</evidence>
<dbReference type="InterPro" id="IPR013785">
    <property type="entry name" value="Aldolase_TIM"/>
</dbReference>
<dbReference type="RefSeq" id="WP_204403068.1">
    <property type="nucleotide sequence ID" value="NZ_JAFBEE010000015.1"/>
</dbReference>
<evidence type="ECO:0000256" key="1">
    <source>
        <dbReference type="ARBA" id="ARBA00001917"/>
    </source>
</evidence>
<dbReference type="EMBL" id="JAFBEE010000015">
    <property type="protein sequence ID" value="MBM7615642.1"/>
    <property type="molecule type" value="Genomic_DNA"/>
</dbReference>
<dbReference type="Pfam" id="PF00724">
    <property type="entry name" value="Oxidored_FMN"/>
    <property type="match status" value="1"/>
</dbReference>
<dbReference type="CDD" id="cd02932">
    <property type="entry name" value="OYE_YqiM_FMN"/>
    <property type="match status" value="1"/>
</dbReference>
<feature type="domain" description="NADH:flavin oxidoreductase/NADH oxidase N-terminal" evidence="6">
    <location>
        <begin position="4"/>
        <end position="325"/>
    </location>
</feature>
<keyword evidence="5 7" id="KW-0560">Oxidoreductase</keyword>
<dbReference type="PANTHER" id="PTHR43303:SF4">
    <property type="entry name" value="NADPH DEHYDROGENASE C23G7.10C-RELATED"/>
    <property type="match status" value="1"/>
</dbReference>
<dbReference type="NCBIfam" id="NF010047">
    <property type="entry name" value="PRK13523.1"/>
    <property type="match status" value="1"/>
</dbReference>
<accession>A0ABS2NRZ9</accession>
<dbReference type="GO" id="GO:0003959">
    <property type="term" value="F:NADPH dehydrogenase activity"/>
    <property type="evidence" value="ECO:0007669"/>
    <property type="project" value="UniProtKB-EC"/>
</dbReference>
<comment type="caution">
    <text evidence="7">The sequence shown here is derived from an EMBL/GenBank/DDBJ whole genome shotgun (WGS) entry which is preliminary data.</text>
</comment>
<comment type="cofactor">
    <cofactor evidence="1">
        <name>FMN</name>
        <dbReference type="ChEBI" id="CHEBI:58210"/>
    </cofactor>
</comment>
<evidence type="ECO:0000259" key="6">
    <source>
        <dbReference type="Pfam" id="PF00724"/>
    </source>
</evidence>
<dbReference type="PANTHER" id="PTHR43303">
    <property type="entry name" value="NADPH DEHYDROGENASE C23G7.10C-RELATED"/>
    <property type="match status" value="1"/>
</dbReference>
<organism evidence="7 8">
    <name type="scientific">Alkaliphilus hydrothermalis</name>
    <dbReference type="NCBI Taxonomy" id="1482730"/>
    <lineage>
        <taxon>Bacteria</taxon>
        <taxon>Bacillati</taxon>
        <taxon>Bacillota</taxon>
        <taxon>Clostridia</taxon>
        <taxon>Peptostreptococcales</taxon>
        <taxon>Natronincolaceae</taxon>
        <taxon>Alkaliphilus</taxon>
    </lineage>
</organism>
<dbReference type="SUPFAM" id="SSF51395">
    <property type="entry name" value="FMN-linked oxidoreductases"/>
    <property type="match status" value="1"/>
</dbReference>
<keyword evidence="4" id="KW-0521">NADP</keyword>
<evidence type="ECO:0000256" key="2">
    <source>
        <dbReference type="ARBA" id="ARBA00022630"/>
    </source>
</evidence>
<keyword evidence="3" id="KW-0288">FMN</keyword>
<keyword evidence="8" id="KW-1185">Reference proteome</keyword>
<keyword evidence="2" id="KW-0285">Flavoprotein</keyword>
<evidence type="ECO:0000313" key="7">
    <source>
        <dbReference type="EMBL" id="MBM7615642.1"/>
    </source>
</evidence>
<evidence type="ECO:0000256" key="3">
    <source>
        <dbReference type="ARBA" id="ARBA00022643"/>
    </source>
</evidence>
<evidence type="ECO:0000256" key="5">
    <source>
        <dbReference type="ARBA" id="ARBA00023002"/>
    </source>
</evidence>
<reference evidence="7 8" key="1">
    <citation type="submission" date="2021-01" db="EMBL/GenBank/DDBJ databases">
        <title>Genomic Encyclopedia of Type Strains, Phase IV (KMG-IV): sequencing the most valuable type-strain genomes for metagenomic binning, comparative biology and taxonomic classification.</title>
        <authorList>
            <person name="Goeker M."/>
        </authorList>
    </citation>
    <scope>NUCLEOTIDE SEQUENCE [LARGE SCALE GENOMIC DNA]</scope>
    <source>
        <strain evidence="7 8">DSM 25890</strain>
    </source>
</reference>
<dbReference type="InterPro" id="IPR044152">
    <property type="entry name" value="YqjM-like"/>
</dbReference>
<dbReference type="Gene3D" id="3.20.20.70">
    <property type="entry name" value="Aldolase class I"/>
    <property type="match status" value="1"/>
</dbReference>
<dbReference type="Proteomes" id="UP001314796">
    <property type="component" value="Unassembled WGS sequence"/>
</dbReference>
<gene>
    <name evidence="7" type="ORF">JOC73_002215</name>
</gene>